<dbReference type="RefSeq" id="WP_021761890.1">
    <property type="nucleotide sequence ID" value="NC_022444.1"/>
</dbReference>
<keyword evidence="2" id="KW-0813">Transport</keyword>
<dbReference type="PATRIC" id="fig|1121448.10.peg.3055"/>
<evidence type="ECO:0000256" key="8">
    <source>
        <dbReference type="ARBA" id="ARBA00023136"/>
    </source>
</evidence>
<keyword evidence="12" id="KW-1185">Reference proteome</keyword>
<feature type="transmembrane region" description="Helical" evidence="10">
    <location>
        <begin position="192"/>
        <end position="212"/>
    </location>
</feature>
<keyword evidence="4" id="KW-1003">Cell membrane</keyword>
<evidence type="ECO:0000256" key="1">
    <source>
        <dbReference type="ARBA" id="ARBA00004651"/>
    </source>
</evidence>
<accession>T2GDZ4</accession>
<evidence type="ECO:0000256" key="2">
    <source>
        <dbReference type="ARBA" id="ARBA00022448"/>
    </source>
</evidence>
<feature type="transmembrane region" description="Helical" evidence="10">
    <location>
        <begin position="94"/>
        <end position="117"/>
    </location>
</feature>
<evidence type="ECO:0000256" key="3">
    <source>
        <dbReference type="ARBA" id="ARBA00022449"/>
    </source>
</evidence>
<reference evidence="11 12" key="1">
    <citation type="journal article" date="2013" name="J. Bacteriol.">
        <title>Roles of HynAB and Ech, the only two hydrogenases found in the model sulfate reducer Desulfovibrio gigas.</title>
        <authorList>
            <person name="Morais-Silva F.O."/>
            <person name="Santos C.I."/>
            <person name="Rodrigues R."/>
            <person name="Pereira I.A."/>
            <person name="Rodrigues-Pousada C."/>
        </authorList>
    </citation>
    <scope>NUCLEOTIDE SEQUENCE [LARGE SCALE GENOMIC DNA]</scope>
    <source>
        <strain evidence="12">ATCC 19364 / DSM 1382 / NCIMB 9332 / VKM B-1759</strain>
    </source>
</reference>
<evidence type="ECO:0000256" key="5">
    <source>
        <dbReference type="ARBA" id="ARBA00022692"/>
    </source>
</evidence>
<dbReference type="GO" id="GO:0042910">
    <property type="term" value="F:xenobiotic transmembrane transporter activity"/>
    <property type="evidence" value="ECO:0007669"/>
    <property type="project" value="InterPro"/>
</dbReference>
<feature type="transmembrane region" description="Helical" evidence="10">
    <location>
        <begin position="314"/>
        <end position="337"/>
    </location>
</feature>
<feature type="transmembrane region" description="Helical" evidence="10">
    <location>
        <begin position="417"/>
        <end position="436"/>
    </location>
</feature>
<dbReference type="HOGENOM" id="CLU_012893_0_1_7"/>
<keyword evidence="7" id="KW-0406">Ion transport</keyword>
<feature type="transmembrane region" description="Helical" evidence="10">
    <location>
        <begin position="388"/>
        <end position="411"/>
    </location>
</feature>
<dbReference type="NCBIfam" id="TIGR00797">
    <property type="entry name" value="matE"/>
    <property type="match status" value="1"/>
</dbReference>
<evidence type="ECO:0000256" key="10">
    <source>
        <dbReference type="SAM" id="Phobius"/>
    </source>
</evidence>
<evidence type="ECO:0000256" key="6">
    <source>
        <dbReference type="ARBA" id="ARBA00022989"/>
    </source>
</evidence>
<reference evidence="12" key="2">
    <citation type="submission" date="2013-07" db="EMBL/GenBank/DDBJ databases">
        <authorList>
            <person name="Morais-Silva F.O."/>
            <person name="Rezende A.M."/>
            <person name="Pimentel C."/>
            <person name="Resende D.M."/>
            <person name="Santos C.I."/>
            <person name="Clemente C."/>
            <person name="de Oliveira L.M."/>
            <person name="da Silva S.M."/>
            <person name="Costa D.A."/>
            <person name="Varela-Raposo A."/>
            <person name="Horacio E.C.A."/>
            <person name="Matos M."/>
            <person name="Flores O."/>
            <person name="Ruiz J.C."/>
            <person name="Rodrigues-Pousada C."/>
        </authorList>
    </citation>
    <scope>NUCLEOTIDE SEQUENCE [LARGE SCALE GENOMIC DNA]</scope>
    <source>
        <strain evidence="12">ATCC 19364 / DSM 1382 / NCIMB 9332 / VKM B-1759</strain>
    </source>
</reference>
<feature type="transmembrane region" description="Helical" evidence="10">
    <location>
        <begin position="137"/>
        <end position="154"/>
    </location>
</feature>
<keyword evidence="3" id="KW-0050">Antiport</keyword>
<keyword evidence="8 10" id="KW-0472">Membrane</keyword>
<dbReference type="InterPro" id="IPR048279">
    <property type="entry name" value="MdtK-like"/>
</dbReference>
<evidence type="ECO:0000256" key="7">
    <source>
        <dbReference type="ARBA" id="ARBA00023065"/>
    </source>
</evidence>
<evidence type="ECO:0000256" key="9">
    <source>
        <dbReference type="ARBA" id="ARBA00031636"/>
    </source>
</evidence>
<dbReference type="PANTHER" id="PTHR43298:SF2">
    <property type="entry name" value="FMN_FAD EXPORTER YEEO-RELATED"/>
    <property type="match status" value="1"/>
</dbReference>
<dbReference type="GO" id="GO:0015297">
    <property type="term" value="F:antiporter activity"/>
    <property type="evidence" value="ECO:0007669"/>
    <property type="project" value="UniProtKB-KW"/>
</dbReference>
<comment type="subcellular location">
    <subcellularLocation>
        <location evidence="1">Cell membrane</location>
        <topology evidence="1">Multi-pass membrane protein</topology>
    </subcellularLocation>
</comment>
<feature type="transmembrane region" description="Helical" evidence="10">
    <location>
        <begin position="284"/>
        <end position="302"/>
    </location>
</feature>
<dbReference type="EMBL" id="CP006585">
    <property type="protein sequence ID" value="AGW14810.1"/>
    <property type="molecule type" value="Genomic_DNA"/>
</dbReference>
<feature type="transmembrane region" description="Helical" evidence="10">
    <location>
        <begin position="247"/>
        <end position="264"/>
    </location>
</feature>
<proteinExistence type="predicted"/>
<keyword evidence="6 10" id="KW-1133">Transmembrane helix</keyword>
<dbReference type="GO" id="GO:0005886">
    <property type="term" value="C:plasma membrane"/>
    <property type="evidence" value="ECO:0007669"/>
    <property type="project" value="UniProtKB-SubCell"/>
</dbReference>
<organism evidence="11 12">
    <name type="scientific">Megalodesulfovibrio gigas (strain ATCC 19364 / DSM 1382 / NCIMB 9332 / VKM B-1759)</name>
    <name type="common">Desulfovibrio gigas</name>
    <dbReference type="NCBI Taxonomy" id="1121448"/>
    <lineage>
        <taxon>Bacteria</taxon>
        <taxon>Pseudomonadati</taxon>
        <taxon>Thermodesulfobacteriota</taxon>
        <taxon>Desulfovibrionia</taxon>
        <taxon>Desulfovibrionales</taxon>
        <taxon>Desulfovibrionaceae</taxon>
        <taxon>Megalodesulfovibrio</taxon>
    </lineage>
</organism>
<feature type="transmembrane region" description="Helical" evidence="10">
    <location>
        <begin position="17"/>
        <end position="34"/>
    </location>
</feature>
<evidence type="ECO:0000256" key="4">
    <source>
        <dbReference type="ARBA" id="ARBA00022475"/>
    </source>
</evidence>
<gene>
    <name evidence="11" type="ORF">DGI_3095</name>
</gene>
<dbReference type="eggNOG" id="COG0534">
    <property type="taxonomic scope" value="Bacteria"/>
</dbReference>
<protein>
    <recommendedName>
        <fullName evidence="9">Multidrug-efflux transporter</fullName>
    </recommendedName>
</protein>
<dbReference type="PANTHER" id="PTHR43298">
    <property type="entry name" value="MULTIDRUG RESISTANCE PROTEIN NORM-RELATED"/>
    <property type="match status" value="1"/>
</dbReference>
<dbReference type="InterPro" id="IPR002528">
    <property type="entry name" value="MATE_fam"/>
</dbReference>
<dbReference type="PIRSF" id="PIRSF006603">
    <property type="entry name" value="DinF"/>
    <property type="match status" value="1"/>
</dbReference>
<sequence length="450" mass="48094">MQLDLTTMPIPQATRRIALPASVGFLFLTLFNVVDTWFAGQISTGALAALSRSFPVYFIVLAAGNGLSTGATACIGASLGAGDRTRAAGYAVQALLLGAMAGVLLGLTGLALSPALFRLLGADEANLVLCLEYMDTIFLGAPAFLLVFMANAVLQAMGDTRRHRNFLILSFFLNCILDPWFIHGGLGLPAMGVRGVALATVACNLWGVWLLGRGVQQSGILQERRLRDFRIQPELLADMLRQGLPSAFTYLTIGLGIFVITFYLSRYGDAAVAAYGVATRIEQLALLPAVGLNVSTLALTAQNHGAGKADRILATLRHALILGAVVMAAGGCLVYLLADPLMAAFTADAAVVEIGAAYLRLAAFILYAYVVVYVHVAALQGIRKPMFGVWVGVLRQLIAPILLFHLGVFILEQNILWIWWSIFAITWAAALCSAIFGKRILFRVVNPVVA</sequence>
<feature type="transmembrane region" description="Helical" evidence="10">
    <location>
        <begin position="54"/>
        <end position="82"/>
    </location>
</feature>
<dbReference type="Proteomes" id="UP000016587">
    <property type="component" value="Chromosome"/>
</dbReference>
<dbReference type="InterPro" id="IPR050222">
    <property type="entry name" value="MATE_MdtK"/>
</dbReference>
<feature type="transmembrane region" description="Helical" evidence="10">
    <location>
        <begin position="357"/>
        <end position="376"/>
    </location>
</feature>
<dbReference type="STRING" id="1121448.DGI_3095"/>
<evidence type="ECO:0000313" key="11">
    <source>
        <dbReference type="EMBL" id="AGW14810.1"/>
    </source>
</evidence>
<evidence type="ECO:0000313" key="12">
    <source>
        <dbReference type="Proteomes" id="UP000016587"/>
    </source>
</evidence>
<keyword evidence="5 10" id="KW-0812">Transmembrane</keyword>
<dbReference type="Pfam" id="PF01554">
    <property type="entry name" value="MatE"/>
    <property type="match status" value="2"/>
</dbReference>
<feature type="transmembrane region" description="Helical" evidence="10">
    <location>
        <begin position="166"/>
        <end position="186"/>
    </location>
</feature>
<dbReference type="AlphaFoldDB" id="T2GDZ4"/>
<dbReference type="OrthoDB" id="9805232at2"/>
<dbReference type="GO" id="GO:0006811">
    <property type="term" value="P:monoatomic ion transport"/>
    <property type="evidence" value="ECO:0007669"/>
    <property type="project" value="UniProtKB-KW"/>
</dbReference>
<name>T2GDZ4_MEGG1</name>
<dbReference type="KEGG" id="dgg:DGI_3095"/>